<evidence type="ECO:0000313" key="3">
    <source>
        <dbReference type="Proteomes" id="UP001202281"/>
    </source>
</evidence>
<accession>A0ABT0BMY8</accession>
<reference evidence="2 3" key="1">
    <citation type="submission" date="2022-04" db="EMBL/GenBank/DDBJ databases">
        <title>Identification of a novel bacterium isolated from mangrove sediments.</title>
        <authorList>
            <person name="Pan X."/>
        </authorList>
    </citation>
    <scope>NUCLEOTIDE SEQUENCE [LARGE SCALE GENOMIC DNA]</scope>
    <source>
        <strain evidence="2 3">B2638</strain>
    </source>
</reference>
<keyword evidence="3" id="KW-1185">Reference proteome</keyword>
<name>A0ABT0BMY8_9SPHN</name>
<evidence type="ECO:0000256" key="1">
    <source>
        <dbReference type="SAM" id="SignalP"/>
    </source>
</evidence>
<keyword evidence="1" id="KW-0732">Signal</keyword>
<dbReference type="EMBL" id="JALHLG010000005">
    <property type="protein sequence ID" value="MCJ2186416.1"/>
    <property type="molecule type" value="Genomic_DNA"/>
</dbReference>
<feature type="chain" id="PRO_5047489441" description="Lipoprotein" evidence="1">
    <location>
        <begin position="22"/>
        <end position="64"/>
    </location>
</feature>
<proteinExistence type="predicted"/>
<feature type="signal peptide" evidence="1">
    <location>
        <begin position="1"/>
        <end position="21"/>
    </location>
</feature>
<evidence type="ECO:0008006" key="4">
    <source>
        <dbReference type="Google" id="ProtNLM"/>
    </source>
</evidence>
<organism evidence="2 3">
    <name type="scientific">Novosphingobium beihaiensis</name>
    <dbReference type="NCBI Taxonomy" id="2930389"/>
    <lineage>
        <taxon>Bacteria</taxon>
        <taxon>Pseudomonadati</taxon>
        <taxon>Pseudomonadota</taxon>
        <taxon>Alphaproteobacteria</taxon>
        <taxon>Sphingomonadales</taxon>
        <taxon>Sphingomonadaceae</taxon>
        <taxon>Novosphingobium</taxon>
    </lineage>
</organism>
<dbReference type="RefSeq" id="WP_243918795.1">
    <property type="nucleotide sequence ID" value="NZ_JALHLG010000005.1"/>
</dbReference>
<dbReference type="PROSITE" id="PS51257">
    <property type="entry name" value="PROKAR_LIPOPROTEIN"/>
    <property type="match status" value="1"/>
</dbReference>
<dbReference type="Proteomes" id="UP001202281">
    <property type="component" value="Unassembled WGS sequence"/>
</dbReference>
<gene>
    <name evidence="2" type="ORF">MTR66_06250</name>
</gene>
<comment type="caution">
    <text evidence="2">The sequence shown here is derived from an EMBL/GenBank/DDBJ whole genome shotgun (WGS) entry which is preliminary data.</text>
</comment>
<sequence length="64" mass="6673">MARRPVLLALLTLAAALSACGKREPTFDERYQDASARISGTAAEIDARIEASGTPQDGASPSAR</sequence>
<evidence type="ECO:0000313" key="2">
    <source>
        <dbReference type="EMBL" id="MCJ2186416.1"/>
    </source>
</evidence>
<protein>
    <recommendedName>
        <fullName evidence="4">Lipoprotein</fullName>
    </recommendedName>
</protein>